<feature type="transmembrane region" description="Helical" evidence="1">
    <location>
        <begin position="6"/>
        <end position="21"/>
    </location>
</feature>
<sequence>MTWMTWALLSTLLYGLWAFLGKLSSSSLSDKQVFILQFLGSLPVIAYVVVSGGNRIPWDSKDSYLALLFGSCGMLATFFFVKALQKGSASTVTLMTALYPAVTVVLAAIFLKESLNGRQISGIVLGILGIYLLVSSS</sequence>
<dbReference type="STRING" id="1513793.SAMN06296036_12234"/>
<evidence type="ECO:0000259" key="2">
    <source>
        <dbReference type="Pfam" id="PF00892"/>
    </source>
</evidence>
<evidence type="ECO:0000313" key="4">
    <source>
        <dbReference type="Proteomes" id="UP000192907"/>
    </source>
</evidence>
<dbReference type="Pfam" id="PF00892">
    <property type="entry name" value="EamA"/>
    <property type="match status" value="1"/>
</dbReference>
<dbReference type="Proteomes" id="UP000192907">
    <property type="component" value="Unassembled WGS sequence"/>
</dbReference>
<organism evidence="3 4">
    <name type="scientific">Pseudobacteriovorax antillogorgiicola</name>
    <dbReference type="NCBI Taxonomy" id="1513793"/>
    <lineage>
        <taxon>Bacteria</taxon>
        <taxon>Pseudomonadati</taxon>
        <taxon>Bdellovibrionota</taxon>
        <taxon>Oligoflexia</taxon>
        <taxon>Oligoflexales</taxon>
        <taxon>Pseudobacteriovoracaceae</taxon>
        <taxon>Pseudobacteriovorax</taxon>
    </lineage>
</organism>
<dbReference type="GO" id="GO:0016020">
    <property type="term" value="C:membrane"/>
    <property type="evidence" value="ECO:0007669"/>
    <property type="project" value="InterPro"/>
</dbReference>
<dbReference type="RefSeq" id="WP_132323347.1">
    <property type="nucleotide sequence ID" value="NZ_FWZT01000022.1"/>
</dbReference>
<dbReference type="SUPFAM" id="SSF103481">
    <property type="entry name" value="Multidrug resistance efflux transporter EmrE"/>
    <property type="match status" value="1"/>
</dbReference>
<evidence type="ECO:0000313" key="3">
    <source>
        <dbReference type="EMBL" id="SMF64387.1"/>
    </source>
</evidence>
<reference evidence="4" key="1">
    <citation type="submission" date="2017-04" db="EMBL/GenBank/DDBJ databases">
        <authorList>
            <person name="Varghese N."/>
            <person name="Submissions S."/>
        </authorList>
    </citation>
    <scope>NUCLEOTIDE SEQUENCE [LARGE SCALE GENOMIC DNA]</scope>
    <source>
        <strain evidence="4">RKEM611</strain>
    </source>
</reference>
<dbReference type="PANTHER" id="PTHR22911">
    <property type="entry name" value="ACYL-MALONYL CONDENSING ENZYME-RELATED"/>
    <property type="match status" value="1"/>
</dbReference>
<proteinExistence type="predicted"/>
<feature type="transmembrane region" description="Helical" evidence="1">
    <location>
        <begin position="33"/>
        <end position="52"/>
    </location>
</feature>
<name>A0A1Y6CI91_9BACT</name>
<dbReference type="AlphaFoldDB" id="A0A1Y6CI91"/>
<dbReference type="Gene3D" id="1.10.3730.20">
    <property type="match status" value="1"/>
</dbReference>
<feature type="domain" description="EamA" evidence="2">
    <location>
        <begin position="2"/>
        <end position="134"/>
    </location>
</feature>
<dbReference type="PANTHER" id="PTHR22911:SF137">
    <property type="entry name" value="SOLUTE CARRIER FAMILY 35 MEMBER G2-RELATED"/>
    <property type="match status" value="1"/>
</dbReference>
<keyword evidence="1" id="KW-0472">Membrane</keyword>
<dbReference type="InterPro" id="IPR000620">
    <property type="entry name" value="EamA_dom"/>
</dbReference>
<dbReference type="InterPro" id="IPR037185">
    <property type="entry name" value="EmrE-like"/>
</dbReference>
<keyword evidence="1" id="KW-0812">Transmembrane</keyword>
<gene>
    <name evidence="3" type="ORF">SAMN06296036_12234</name>
</gene>
<dbReference type="EMBL" id="FWZT01000022">
    <property type="protein sequence ID" value="SMF64387.1"/>
    <property type="molecule type" value="Genomic_DNA"/>
</dbReference>
<feature type="transmembrane region" description="Helical" evidence="1">
    <location>
        <begin position="91"/>
        <end position="111"/>
    </location>
</feature>
<feature type="transmembrane region" description="Helical" evidence="1">
    <location>
        <begin position="117"/>
        <end position="134"/>
    </location>
</feature>
<keyword evidence="4" id="KW-1185">Reference proteome</keyword>
<accession>A0A1Y6CI91</accession>
<protein>
    <submittedName>
        <fullName evidence="3">Transporter family protein</fullName>
    </submittedName>
</protein>
<feature type="transmembrane region" description="Helical" evidence="1">
    <location>
        <begin position="64"/>
        <end position="84"/>
    </location>
</feature>
<evidence type="ECO:0000256" key="1">
    <source>
        <dbReference type="SAM" id="Phobius"/>
    </source>
</evidence>
<keyword evidence="1" id="KW-1133">Transmembrane helix</keyword>